<dbReference type="SUPFAM" id="SSF51556">
    <property type="entry name" value="Metallo-dependent hydrolases"/>
    <property type="match status" value="1"/>
</dbReference>
<proteinExistence type="predicted"/>
<geneLocation type="plasmid" evidence="2">
    <name>unnamed1</name>
</geneLocation>
<feature type="domain" description="Amidohydrolase 3" evidence="1">
    <location>
        <begin position="46"/>
        <end position="557"/>
    </location>
</feature>
<evidence type="ECO:0000313" key="2">
    <source>
        <dbReference type="EMBL" id="AYJ84861.1"/>
    </source>
</evidence>
<dbReference type="SUPFAM" id="SSF51338">
    <property type="entry name" value="Composite domain of metallo-dependent hydrolases"/>
    <property type="match status" value="1"/>
</dbReference>
<dbReference type="Gene3D" id="2.30.40.10">
    <property type="entry name" value="Urease, subunit C, domain 1"/>
    <property type="match status" value="1"/>
</dbReference>
<dbReference type="InterPro" id="IPR050378">
    <property type="entry name" value="Metallo-dep_Hydrolases_sf"/>
</dbReference>
<dbReference type="Proteomes" id="UP000276254">
    <property type="component" value="Plasmid unnamed1"/>
</dbReference>
<reference evidence="2 3" key="1">
    <citation type="submission" date="2018-09" db="EMBL/GenBank/DDBJ databases">
        <title>Sphingomonas peninsula sp. nov., isolated from fildes peninsula, Antarctic soil.</title>
        <authorList>
            <person name="Yingchao G."/>
        </authorList>
    </citation>
    <scope>NUCLEOTIDE SEQUENCE [LARGE SCALE GENOMIC DNA]</scope>
    <source>
        <strain evidence="2 3">YZ-8</strain>
        <plasmid evidence="2 3">unnamed1</plasmid>
    </source>
</reference>
<name>A0A494TGB7_SPHPE</name>
<gene>
    <name evidence="2" type="ORF">D3Y57_01930</name>
</gene>
<dbReference type="InterPro" id="IPR032466">
    <property type="entry name" value="Metal_Hydrolase"/>
</dbReference>
<evidence type="ECO:0000313" key="3">
    <source>
        <dbReference type="Proteomes" id="UP000276254"/>
    </source>
</evidence>
<sequence length="591" mass="64904">MIKSTDLLVRNGLVYDGTGGEPYQADIAIRDGLIVEIGKIESVGGEEIDAAGCIVTPGFVDIHTHYDGQLIWATKMLPSSCHGVTTVVTGNCGVGFAPVHRGDEALLISAMEGVEDIPEIVMSEGLTWEWETFPEFLNAVEKRPHDIDFGVYLPHSALRIYAMGSRGAAREPATDADLSEMKRLVAEAIAAGAMGVASSLVDAHRRADGEHLPSWEAHEHELVSLATAIGGRQNGVFQLVPELNQPEEEETRLHVSMLERISQVSGVPVTFTLAQSNRYPDRWRKILGWVDAANRRPGVELRPQTFPRPVGMLLGHNLSNNPFLLCPSYGPLASLSLDEKMVELRKPDVRARLISETPMDPTLPLNRYGRLFERMFYLGDPPNYEPAPEESMVERAARIGVTPAELAYDLLMENDGNAILYCAFANFGEGNLDFVVELTGHPDAVIALGDGGAHYGLICDASYTTFMLTHWVRDRKRERMPLSHVIKALTVDPANLVGLTDRGRIAVGLKGDLNVIDHQKLRLYSPEVCYDLPAGGRRLHQRAEGYRWTIVSGEPIFKNGQATGKLPGRLVRRGHSAREVASHSPTSAEAY</sequence>
<dbReference type="KEGG" id="spha:D3Y57_01930"/>
<dbReference type="InterPro" id="IPR013108">
    <property type="entry name" value="Amidohydro_3"/>
</dbReference>
<protein>
    <submittedName>
        <fullName evidence="2">D-aminoacylase</fullName>
    </submittedName>
</protein>
<dbReference type="EMBL" id="CP032828">
    <property type="protein sequence ID" value="AYJ84861.1"/>
    <property type="molecule type" value="Genomic_DNA"/>
</dbReference>
<accession>A0A494TGB7</accession>
<dbReference type="InterPro" id="IPR011059">
    <property type="entry name" value="Metal-dep_hydrolase_composite"/>
</dbReference>
<dbReference type="CDD" id="cd01297">
    <property type="entry name" value="D-aminoacylase"/>
    <property type="match status" value="1"/>
</dbReference>
<dbReference type="AlphaFoldDB" id="A0A494TGB7"/>
<keyword evidence="3" id="KW-1185">Reference proteome</keyword>
<dbReference type="PANTHER" id="PTHR11647:SF1">
    <property type="entry name" value="COLLAPSIN RESPONSE MEDIATOR PROTEIN"/>
    <property type="match status" value="1"/>
</dbReference>
<evidence type="ECO:0000259" key="1">
    <source>
        <dbReference type="Pfam" id="PF07969"/>
    </source>
</evidence>
<dbReference type="GO" id="GO:0016812">
    <property type="term" value="F:hydrolase activity, acting on carbon-nitrogen (but not peptide) bonds, in cyclic amides"/>
    <property type="evidence" value="ECO:0007669"/>
    <property type="project" value="TreeGrafter"/>
</dbReference>
<dbReference type="OrthoDB" id="9766983at2"/>
<dbReference type="Pfam" id="PF07969">
    <property type="entry name" value="Amidohydro_3"/>
    <property type="match status" value="1"/>
</dbReference>
<organism evidence="2 3">
    <name type="scientific">Sphingomonas paeninsulae</name>
    <dbReference type="NCBI Taxonomy" id="2319844"/>
    <lineage>
        <taxon>Bacteria</taxon>
        <taxon>Pseudomonadati</taxon>
        <taxon>Pseudomonadota</taxon>
        <taxon>Alphaproteobacteria</taxon>
        <taxon>Sphingomonadales</taxon>
        <taxon>Sphingomonadaceae</taxon>
        <taxon>Sphingomonas</taxon>
    </lineage>
</organism>
<dbReference type="RefSeq" id="WP_121150860.1">
    <property type="nucleotide sequence ID" value="NZ_CP032828.1"/>
</dbReference>
<keyword evidence="2" id="KW-0614">Plasmid</keyword>
<dbReference type="GO" id="GO:0005829">
    <property type="term" value="C:cytosol"/>
    <property type="evidence" value="ECO:0007669"/>
    <property type="project" value="TreeGrafter"/>
</dbReference>
<dbReference type="Gene3D" id="3.20.20.140">
    <property type="entry name" value="Metal-dependent hydrolases"/>
    <property type="match status" value="2"/>
</dbReference>
<dbReference type="PANTHER" id="PTHR11647">
    <property type="entry name" value="HYDRANTOINASE/DIHYDROPYRIMIDINASE FAMILY MEMBER"/>
    <property type="match status" value="1"/>
</dbReference>